<proteinExistence type="predicted"/>
<accession>A0A1T4M0E5</accession>
<dbReference type="AlphaFoldDB" id="A0A1T4M0E5"/>
<dbReference type="Proteomes" id="UP000243297">
    <property type="component" value="Unassembled WGS sequence"/>
</dbReference>
<keyword evidence="2" id="KW-1185">Reference proteome</keyword>
<gene>
    <name evidence="1" type="ORF">SAMN02745191_1128</name>
</gene>
<protein>
    <submittedName>
        <fullName evidence="1">Uncharacterized protein</fullName>
    </submittedName>
</protein>
<dbReference type="STRING" id="118967.SAMN02745191_1128"/>
<organism evidence="1 2">
    <name type="scientific">Anaerorhabdus furcosa</name>
    <dbReference type="NCBI Taxonomy" id="118967"/>
    <lineage>
        <taxon>Bacteria</taxon>
        <taxon>Bacillati</taxon>
        <taxon>Bacillota</taxon>
        <taxon>Erysipelotrichia</taxon>
        <taxon>Erysipelotrichales</taxon>
        <taxon>Erysipelotrichaceae</taxon>
        <taxon>Anaerorhabdus</taxon>
    </lineage>
</organism>
<evidence type="ECO:0000313" key="2">
    <source>
        <dbReference type="Proteomes" id="UP000243297"/>
    </source>
</evidence>
<dbReference type="EMBL" id="FUWY01000002">
    <property type="protein sequence ID" value="SJZ60382.1"/>
    <property type="molecule type" value="Genomic_DNA"/>
</dbReference>
<name>A0A1T4M0E5_9FIRM</name>
<evidence type="ECO:0000313" key="1">
    <source>
        <dbReference type="EMBL" id="SJZ60382.1"/>
    </source>
</evidence>
<sequence>MDIKDIDLLLKSFKWHVKSYYSCSSKLLEINDLLQGGAKSPRFKDRNEAKYQKGTVIYTNNIPELLDEEEKTNKELKFHKFAIDKVHTLILNITFDDLKLIEKYYWYGMTHQKIADQMCLDVSVITKKINKIISNLHSCAMKIRL</sequence>
<reference evidence="2" key="1">
    <citation type="submission" date="2017-02" db="EMBL/GenBank/DDBJ databases">
        <authorList>
            <person name="Varghese N."/>
            <person name="Submissions S."/>
        </authorList>
    </citation>
    <scope>NUCLEOTIDE SEQUENCE [LARGE SCALE GENOMIC DNA]</scope>
    <source>
        <strain evidence="2">ATCC 25662</strain>
    </source>
</reference>